<evidence type="ECO:0000256" key="1">
    <source>
        <dbReference type="SAM" id="MobiDB-lite"/>
    </source>
</evidence>
<name>U4KU12_PYROM</name>
<dbReference type="Proteomes" id="UP000018144">
    <property type="component" value="Unassembled WGS sequence"/>
</dbReference>
<gene>
    <name evidence="2" type="ORF">PCON_03250</name>
</gene>
<organism evidence="2 3">
    <name type="scientific">Pyronema omphalodes (strain CBS 100304)</name>
    <name type="common">Pyronema confluens</name>
    <dbReference type="NCBI Taxonomy" id="1076935"/>
    <lineage>
        <taxon>Eukaryota</taxon>
        <taxon>Fungi</taxon>
        <taxon>Dikarya</taxon>
        <taxon>Ascomycota</taxon>
        <taxon>Pezizomycotina</taxon>
        <taxon>Pezizomycetes</taxon>
        <taxon>Pezizales</taxon>
        <taxon>Pyronemataceae</taxon>
        <taxon>Pyronema</taxon>
    </lineage>
</organism>
<dbReference type="AlphaFoldDB" id="U4KU12"/>
<evidence type="ECO:0000313" key="3">
    <source>
        <dbReference type="Proteomes" id="UP000018144"/>
    </source>
</evidence>
<sequence length="105" mass="12724">MRLQRSFRTGGILADLSRPTNKGYFHRSTLRRRRSQRFLNQTRCNLRWQSHHSRRKLRPQRKTSTHPLPQKRPLLPLNPRKTRNAIREALLQTHTSRFRHNLRVA</sequence>
<dbReference type="EMBL" id="HF935213">
    <property type="protein sequence ID" value="CCX04648.1"/>
    <property type="molecule type" value="Genomic_DNA"/>
</dbReference>
<reference evidence="2 3" key="1">
    <citation type="journal article" date="2013" name="PLoS Genet.">
        <title>The genome and development-dependent transcriptomes of Pyronema confluens: a window into fungal evolution.</title>
        <authorList>
            <person name="Traeger S."/>
            <person name="Altegoer F."/>
            <person name="Freitag M."/>
            <person name="Gabaldon T."/>
            <person name="Kempken F."/>
            <person name="Kumar A."/>
            <person name="Marcet-Houben M."/>
            <person name="Poggeler S."/>
            <person name="Stajich J.E."/>
            <person name="Nowrousian M."/>
        </authorList>
    </citation>
    <scope>NUCLEOTIDE SEQUENCE [LARGE SCALE GENOMIC DNA]</scope>
    <source>
        <strain evidence="3">CBS 100304</strain>
        <tissue evidence="2">Vegetative mycelium</tissue>
    </source>
</reference>
<feature type="compositionally biased region" description="Basic residues" evidence="1">
    <location>
        <begin position="49"/>
        <end position="64"/>
    </location>
</feature>
<protein>
    <submittedName>
        <fullName evidence="2">Uncharacterized protein</fullName>
    </submittedName>
</protein>
<keyword evidence="3" id="KW-1185">Reference proteome</keyword>
<evidence type="ECO:0000313" key="2">
    <source>
        <dbReference type="EMBL" id="CCX04648.1"/>
    </source>
</evidence>
<feature type="region of interest" description="Disordered" evidence="1">
    <location>
        <begin position="45"/>
        <end position="81"/>
    </location>
</feature>
<accession>U4KU12</accession>
<proteinExistence type="predicted"/>